<keyword evidence="3" id="KW-1185">Reference proteome</keyword>
<evidence type="ECO:0000313" key="2">
    <source>
        <dbReference type="EMBL" id="KOY61936.1"/>
    </source>
</evidence>
<protein>
    <submittedName>
        <fullName evidence="1">GNAT family N-acetyltransferase</fullName>
    </submittedName>
</protein>
<dbReference type="RefSeq" id="WP_054479016.1">
    <property type="nucleotide sequence ID" value="NZ_CAWMRL010000028.1"/>
</dbReference>
<dbReference type="EMBL" id="VTUW01000042">
    <property type="protein sequence ID" value="KAA1181140.1"/>
    <property type="molecule type" value="Genomic_DNA"/>
</dbReference>
<organism evidence="1 4">
    <name type="scientific">Photorhabdus heterorhabditis</name>
    <dbReference type="NCBI Taxonomy" id="880156"/>
    <lineage>
        <taxon>Bacteria</taxon>
        <taxon>Pseudomonadati</taxon>
        <taxon>Pseudomonadota</taxon>
        <taxon>Gammaproteobacteria</taxon>
        <taxon>Enterobacterales</taxon>
        <taxon>Morganellaceae</taxon>
        <taxon>Photorhabdus</taxon>
    </lineage>
</organism>
<dbReference type="OrthoDB" id="6447890at2"/>
<sequence length="306" mass="35823">MIFSKKYPKGSIRRFISGWKECSFERYQQAYSLYGGGISTHPNVVRFLNEKFGNSFIFYVKENPLSANIIEGAYFTCKDHHLAASHQKDYNFFSYDEIIFPIAKYLKTIIPGKSKTLSVLHKENFINAHYGWLNKRTICLAKEDFSYKTRRNRSNEINKFKRSGGEICQIDDFTCQEFVDIYTTLYEKRWAKQHNEKEKEKLIELYTELKQHLYGSVLTINGTPVAYDLVIKSDSPQWISFDAINGGFDPEYSNLSLGSIVMWLNIRNASALCQQQQKTMRYSIGRPSFAYKDRWCNRHPLARTLF</sequence>
<dbReference type="STRING" id="880156.AM629_11365"/>
<keyword evidence="1" id="KW-0808">Transferase</keyword>
<reference evidence="2 3" key="1">
    <citation type="submission" date="2015-09" db="EMBL/GenBank/DDBJ databases">
        <title>Draft genome sequence and assembly of Photorhabdus sp. VMG, a bacterial symbiont associated with Heterorhabditis zealandica.</title>
        <authorList>
            <person name="Naidoo S."/>
            <person name="Featherston J."/>
            <person name="Mothupi B."/>
            <person name="Gray V.M."/>
        </authorList>
    </citation>
    <scope>NUCLEOTIDE SEQUENCE [LARGE SCALE GENOMIC DNA]</scope>
    <source>
        <strain evidence="2 3">VMG</strain>
    </source>
</reference>
<evidence type="ECO:0000313" key="1">
    <source>
        <dbReference type="EMBL" id="KAA1181140.1"/>
    </source>
</evidence>
<dbReference type="Gene3D" id="3.40.630.30">
    <property type="match status" value="1"/>
</dbReference>
<comment type="caution">
    <text evidence="1">The sequence shown here is derived from an EMBL/GenBank/DDBJ whole genome shotgun (WGS) entry which is preliminary data.</text>
</comment>
<dbReference type="Pfam" id="PF07395">
    <property type="entry name" value="Mig-14"/>
    <property type="match status" value="1"/>
</dbReference>
<name>A0A5B0W294_9GAMM</name>
<reference evidence="1 4" key="2">
    <citation type="submission" date="2019-09" db="EMBL/GenBank/DDBJ databases">
        <title>Whole genome sequence of Photorhabdus heterorhabditis strain ETL (Enterobacteriales: Enterobacteriaceae) a bacterial symbiont of Heterorhabditis zealandica strain ETL (Rhabditida: Heterorhabditidae).</title>
        <authorList>
            <person name="Lulamba T.E."/>
            <person name="Serepa-Dlamini M.H."/>
        </authorList>
    </citation>
    <scope>NUCLEOTIDE SEQUENCE [LARGE SCALE GENOMIC DNA]</scope>
    <source>
        <strain evidence="1 4">ETL</strain>
    </source>
</reference>
<dbReference type="InterPro" id="IPR009977">
    <property type="entry name" value="Mig-14"/>
</dbReference>
<dbReference type="InterPro" id="IPR016181">
    <property type="entry name" value="Acyl_CoA_acyltransferase"/>
</dbReference>
<evidence type="ECO:0000313" key="4">
    <source>
        <dbReference type="Proteomes" id="UP000322184"/>
    </source>
</evidence>
<dbReference type="SUPFAM" id="SSF55729">
    <property type="entry name" value="Acyl-CoA N-acyltransferases (Nat)"/>
    <property type="match status" value="1"/>
</dbReference>
<gene>
    <name evidence="2" type="ORF">AM629_11365</name>
    <name evidence="1" type="ORF">F0L16_17420</name>
</gene>
<dbReference type="EMBL" id="LJCS01000028">
    <property type="protein sequence ID" value="KOY61936.1"/>
    <property type="molecule type" value="Genomic_DNA"/>
</dbReference>
<dbReference type="PIRSF" id="PIRSF029703">
    <property type="entry name" value="Mig-14"/>
    <property type="match status" value="1"/>
</dbReference>
<accession>A0A5B0W294</accession>
<dbReference type="GO" id="GO:0016740">
    <property type="term" value="F:transferase activity"/>
    <property type="evidence" value="ECO:0007669"/>
    <property type="project" value="UniProtKB-KW"/>
</dbReference>
<dbReference type="AlphaFoldDB" id="A0A5B0W294"/>
<dbReference type="Proteomes" id="UP000037727">
    <property type="component" value="Unassembled WGS sequence"/>
</dbReference>
<evidence type="ECO:0000313" key="3">
    <source>
        <dbReference type="Proteomes" id="UP000037727"/>
    </source>
</evidence>
<dbReference type="Proteomes" id="UP000322184">
    <property type="component" value="Unassembled WGS sequence"/>
</dbReference>
<proteinExistence type="predicted"/>